<dbReference type="InterPro" id="IPR023494">
    <property type="entry name" value="Cyt_c_bgen_Ccs1/CcsB/ResB"/>
</dbReference>
<protein>
    <submittedName>
        <fullName evidence="9">Cytochrome c biogenesis protein ResB</fullName>
    </submittedName>
</protein>
<keyword evidence="5 7" id="KW-0472">Membrane</keyword>
<comment type="caution">
    <text evidence="9">The sequence shown here is derived from an EMBL/GenBank/DDBJ whole genome shotgun (WGS) entry which is preliminary data.</text>
</comment>
<reference evidence="9 10" key="1">
    <citation type="submission" date="2024-03" db="EMBL/GenBank/DDBJ databases">
        <title>YIM 134122 draft genome.</title>
        <authorList>
            <person name="Zuo S."/>
            <person name="Xiong L."/>
        </authorList>
    </citation>
    <scope>NUCLEOTIDE SEQUENCE [LARGE SCALE GENOMIC DNA]</scope>
    <source>
        <strain evidence="9 10">YIM 134122</strain>
    </source>
</reference>
<gene>
    <name evidence="9" type="ORF">WJX64_11500</name>
</gene>
<keyword evidence="3" id="KW-0201">Cytochrome c-type biogenesis</keyword>
<feature type="region of interest" description="Disordered" evidence="6">
    <location>
        <begin position="1"/>
        <end position="48"/>
    </location>
</feature>
<dbReference type="PANTHER" id="PTHR31566">
    <property type="entry name" value="CYTOCHROME C BIOGENESIS PROTEIN CCS1, CHLOROPLASTIC"/>
    <property type="match status" value="1"/>
</dbReference>
<keyword evidence="4 7" id="KW-1133">Transmembrane helix</keyword>
<accession>A0ABU9W5A4</accession>
<dbReference type="Proteomes" id="UP001425155">
    <property type="component" value="Unassembled WGS sequence"/>
</dbReference>
<keyword evidence="2 7" id="KW-0812">Transmembrane</keyword>
<feature type="transmembrane region" description="Helical" evidence="7">
    <location>
        <begin position="221"/>
        <end position="243"/>
    </location>
</feature>
<feature type="transmembrane region" description="Helical" evidence="7">
    <location>
        <begin position="72"/>
        <end position="89"/>
    </location>
</feature>
<dbReference type="EMBL" id="JBCLVG010000002">
    <property type="protein sequence ID" value="MEN1947174.1"/>
    <property type="molecule type" value="Genomic_DNA"/>
</dbReference>
<dbReference type="PANTHER" id="PTHR31566:SF0">
    <property type="entry name" value="CYTOCHROME C BIOGENESIS PROTEIN CCS1, CHLOROPLASTIC"/>
    <property type="match status" value="1"/>
</dbReference>
<evidence type="ECO:0000256" key="3">
    <source>
        <dbReference type="ARBA" id="ARBA00022748"/>
    </source>
</evidence>
<evidence type="ECO:0000256" key="4">
    <source>
        <dbReference type="ARBA" id="ARBA00022989"/>
    </source>
</evidence>
<evidence type="ECO:0000259" key="8">
    <source>
        <dbReference type="Pfam" id="PF05140"/>
    </source>
</evidence>
<dbReference type="InterPro" id="IPR007816">
    <property type="entry name" value="ResB-like_domain"/>
</dbReference>
<evidence type="ECO:0000256" key="2">
    <source>
        <dbReference type="ARBA" id="ARBA00022692"/>
    </source>
</evidence>
<dbReference type="RefSeq" id="WP_342114163.1">
    <property type="nucleotide sequence ID" value="NZ_JBCAUN010000002.1"/>
</dbReference>
<dbReference type="Pfam" id="PF05140">
    <property type="entry name" value="ResB"/>
    <property type="match status" value="1"/>
</dbReference>
<comment type="subcellular location">
    <subcellularLocation>
        <location evidence="1">Membrane</location>
        <topology evidence="1">Multi-pass membrane protein</topology>
    </subcellularLocation>
</comment>
<feature type="domain" description="ResB-like" evidence="8">
    <location>
        <begin position="69"/>
        <end position="574"/>
    </location>
</feature>
<evidence type="ECO:0000256" key="5">
    <source>
        <dbReference type="ARBA" id="ARBA00023136"/>
    </source>
</evidence>
<sequence>MNDGPHEDGRGGAEERLRRPDDHIDAAASVEAASDSGSGVGSGPGGEITQPKLGPIGWLRWFWRQLTSMRTALFLLLLLAVAAVPGSLVPQRSSDPNGVTQYFRDNADLAPFLDKLQAFDVYTSAWFSSIYILLFISLIGCVIPRTKHHFDALRAQPPRTPVRLGRLAGYTERDGEGSLDDAAEAARAQLRSAGYRVAVFEKPGEKSISAERGYLRETGNLVFHSALVGILVTVGFGGGFGFAGQRVLVEGQTFVNTLGAFDSFNPGRFFDPDTLDPYSLTLTDMAVTYEQQNQKAFGQPIDYTATVQVTEQDGASSEQTIKVNEPLNTGGTNIYLLGNGYAPTITVRDPDGTVVFTDAIPFLPQDAQLTSIGVVKIPDGLKEQLGMIGLFYPTQGAQQPPYFSSYPDLEYPVLTLQVFEGDLGIDAGTPTSVFTLDTDSMTEIAGGKAEAKALELMPGQTQELPNGLGTVTFENAANPSGDAAPPVTEESDAAGTAGTDYSKSVLRFASLDIHHDPTQGWVLVFALLVLAGLVTSLFIPRRRVWVKVHDAGGGALRFEYAGLARGDDPGLDAAVAAVADRHAAGFAPDAAVVAEGPDAPASPGSPDARA</sequence>
<keyword evidence="10" id="KW-1185">Reference proteome</keyword>
<proteinExistence type="predicted"/>
<feature type="transmembrane region" description="Helical" evidence="7">
    <location>
        <begin position="520"/>
        <end position="539"/>
    </location>
</feature>
<evidence type="ECO:0000313" key="9">
    <source>
        <dbReference type="EMBL" id="MEN1947174.1"/>
    </source>
</evidence>
<name>A0ABU9W5A4_9MICO</name>
<feature type="region of interest" description="Disordered" evidence="6">
    <location>
        <begin position="477"/>
        <end position="496"/>
    </location>
</feature>
<organism evidence="9 10">
    <name type="scientific">Leifsonia stereocauli</name>
    <dbReference type="NCBI Taxonomy" id="3134136"/>
    <lineage>
        <taxon>Bacteria</taxon>
        <taxon>Bacillati</taxon>
        <taxon>Actinomycetota</taxon>
        <taxon>Actinomycetes</taxon>
        <taxon>Micrococcales</taxon>
        <taxon>Microbacteriaceae</taxon>
        <taxon>Leifsonia</taxon>
    </lineage>
</organism>
<evidence type="ECO:0000256" key="1">
    <source>
        <dbReference type="ARBA" id="ARBA00004141"/>
    </source>
</evidence>
<evidence type="ECO:0000256" key="6">
    <source>
        <dbReference type="SAM" id="MobiDB-lite"/>
    </source>
</evidence>
<evidence type="ECO:0000313" key="10">
    <source>
        <dbReference type="Proteomes" id="UP001425155"/>
    </source>
</evidence>
<feature type="transmembrane region" description="Helical" evidence="7">
    <location>
        <begin position="125"/>
        <end position="144"/>
    </location>
</feature>
<evidence type="ECO:0000256" key="7">
    <source>
        <dbReference type="SAM" id="Phobius"/>
    </source>
</evidence>
<feature type="compositionally biased region" description="Basic and acidic residues" evidence="6">
    <location>
        <begin position="1"/>
        <end position="25"/>
    </location>
</feature>
<feature type="compositionally biased region" description="Low complexity" evidence="6">
    <location>
        <begin position="26"/>
        <end position="37"/>
    </location>
</feature>